<dbReference type="PANTHER" id="PTHR43312">
    <property type="entry name" value="D-THREO-ALDOSE 1-DEHYDROGENASE"/>
    <property type="match status" value="1"/>
</dbReference>
<comment type="caution">
    <text evidence="2">The sequence shown here is derived from an EMBL/GenBank/DDBJ whole genome shotgun (WGS) entry which is preliminary data.</text>
</comment>
<proteinExistence type="predicted"/>
<dbReference type="Proteomes" id="UP000317982">
    <property type="component" value="Unassembled WGS sequence"/>
</dbReference>
<evidence type="ECO:0000313" key="2">
    <source>
        <dbReference type="EMBL" id="TQS41114.1"/>
    </source>
</evidence>
<gene>
    <name evidence="2" type="ORF">FL583_31655</name>
</gene>
<dbReference type="InterPro" id="IPR036812">
    <property type="entry name" value="NAD(P)_OxRdtase_dom_sf"/>
</dbReference>
<keyword evidence="3" id="KW-1185">Reference proteome</keyword>
<dbReference type="OrthoDB" id="5522046at2"/>
<dbReference type="EMBL" id="VIRS01000030">
    <property type="protein sequence ID" value="TQS41114.1"/>
    <property type="molecule type" value="Genomic_DNA"/>
</dbReference>
<dbReference type="InParanoid" id="A0A545AIG1"/>
<dbReference type="RefSeq" id="WP_142708544.1">
    <property type="nucleotide sequence ID" value="NZ_VIRS01000030.1"/>
</dbReference>
<sequence>MDLGTGLGLGLAALGRPAYINGGRAADLGSDRSVDALRRRTATVLDAAYAGGVRYFDAARSYGRAEEFLAGWLASRPDVDDVAIGSKWGYTYVGEWRADAPVHEVKDHSVAAYRRQVAETRSLLGDRLSAYLIHSVTPESPALDDSSLLRELAQLRSQSVRIGLSTSGPRQAETVRRALGLSVDGEPLFTVVQSTWNVLETSAGPALAEAAAAGRTVVVKEALANGRLTAGEAGPAVTEAARRAGAPVDEWALAVALAQPWAARVLTGAVTVEQIGRNLRATTLGLPPDAAADLAEAPERYWTERASRAWA</sequence>
<dbReference type="InterPro" id="IPR023210">
    <property type="entry name" value="NADP_OxRdtase_dom"/>
</dbReference>
<dbReference type="AlphaFoldDB" id="A0A545AIG1"/>
<dbReference type="Gene3D" id="3.20.20.100">
    <property type="entry name" value="NADP-dependent oxidoreductase domain"/>
    <property type="match status" value="1"/>
</dbReference>
<protein>
    <submittedName>
        <fullName evidence="2">Aldo/keto reductase</fullName>
    </submittedName>
</protein>
<name>A0A545AIG1_9ACTN</name>
<dbReference type="PANTHER" id="PTHR43312:SF1">
    <property type="entry name" value="NADP-DEPENDENT OXIDOREDUCTASE DOMAIN-CONTAINING PROTEIN"/>
    <property type="match status" value="1"/>
</dbReference>
<dbReference type="Pfam" id="PF00248">
    <property type="entry name" value="Aldo_ket_red"/>
    <property type="match status" value="1"/>
</dbReference>
<evidence type="ECO:0000313" key="3">
    <source>
        <dbReference type="Proteomes" id="UP000317982"/>
    </source>
</evidence>
<accession>A0A545AIG1</accession>
<organism evidence="2 3">
    <name type="scientific">Cryptosporangium phraense</name>
    <dbReference type="NCBI Taxonomy" id="2593070"/>
    <lineage>
        <taxon>Bacteria</taxon>
        <taxon>Bacillati</taxon>
        <taxon>Actinomycetota</taxon>
        <taxon>Actinomycetes</taxon>
        <taxon>Cryptosporangiales</taxon>
        <taxon>Cryptosporangiaceae</taxon>
        <taxon>Cryptosporangium</taxon>
    </lineage>
</organism>
<dbReference type="SUPFAM" id="SSF51430">
    <property type="entry name" value="NAD(P)-linked oxidoreductase"/>
    <property type="match status" value="1"/>
</dbReference>
<dbReference type="InterPro" id="IPR053135">
    <property type="entry name" value="AKR2_Oxidoreductase"/>
</dbReference>
<feature type="domain" description="NADP-dependent oxidoreductase" evidence="1">
    <location>
        <begin position="41"/>
        <end position="296"/>
    </location>
</feature>
<evidence type="ECO:0000259" key="1">
    <source>
        <dbReference type="Pfam" id="PF00248"/>
    </source>
</evidence>
<reference evidence="2 3" key="1">
    <citation type="submission" date="2019-07" db="EMBL/GenBank/DDBJ databases">
        <title>Cryptosporangium phraense sp. nov., isolated from plant litter.</title>
        <authorList>
            <person name="Suriyachadkun C."/>
        </authorList>
    </citation>
    <scope>NUCLEOTIDE SEQUENCE [LARGE SCALE GENOMIC DNA]</scope>
    <source>
        <strain evidence="2 3">A-T 5661</strain>
    </source>
</reference>